<evidence type="ECO:0000256" key="5">
    <source>
        <dbReference type="ARBA" id="ARBA00023136"/>
    </source>
</evidence>
<comment type="caution">
    <text evidence="7">The sequence shown here is derived from an EMBL/GenBank/DDBJ whole genome shotgun (WGS) entry which is preliminary data.</text>
</comment>
<keyword evidence="5 6" id="KW-0472">Membrane</keyword>
<dbReference type="InterPro" id="IPR002794">
    <property type="entry name" value="DUF92_TMEM19"/>
</dbReference>
<comment type="subcellular location">
    <subcellularLocation>
        <location evidence="1">Membrane</location>
        <topology evidence="1">Multi-pass membrane protein</topology>
    </subcellularLocation>
</comment>
<protein>
    <submittedName>
        <fullName evidence="7">Uncharacterized protein (TIGR00297 family)</fullName>
    </submittedName>
</protein>
<evidence type="ECO:0000313" key="7">
    <source>
        <dbReference type="EMBL" id="MDQ0111798.1"/>
    </source>
</evidence>
<dbReference type="PANTHER" id="PTHR13353:SF5">
    <property type="entry name" value="TRANSMEMBRANE PROTEIN 19"/>
    <property type="match status" value="1"/>
</dbReference>
<sequence>MYELSGEVARGFASQNESVKRIAVAAMVGLVDEWWFRLLAGLICSSFAAAAAYKARSLSVSGAWSAAVMGTGFVTLGEPVWFGVLIAFFVSSSALSKYKRKHRAKAAAEANYEKTGRRDAGQVWANGGAGLLLCAAHAIWPHEGWLFAYIGVMAAVNADTWATEIGALSRSAPRMVLSGKRVAAGTSGGVTPLGSAAALAGAVFIGAVASLLLAATQQLAPAAAGTLGGAAAAYIAAAAAAGLAGAFADSLLGATGQAMYRCRTCGSVTERAAHCGGPAELVRGFAWLNNDRVNLLSSLFAGLLGLGIGAALL</sequence>
<feature type="transmembrane region" description="Helical" evidence="6">
    <location>
        <begin position="293"/>
        <end position="312"/>
    </location>
</feature>
<evidence type="ECO:0000256" key="4">
    <source>
        <dbReference type="ARBA" id="ARBA00022989"/>
    </source>
</evidence>
<evidence type="ECO:0000256" key="6">
    <source>
        <dbReference type="SAM" id="Phobius"/>
    </source>
</evidence>
<reference evidence="7 8" key="1">
    <citation type="submission" date="2023-07" db="EMBL/GenBank/DDBJ databases">
        <title>Sorghum-associated microbial communities from plants grown in Nebraska, USA.</title>
        <authorList>
            <person name="Schachtman D."/>
        </authorList>
    </citation>
    <scope>NUCLEOTIDE SEQUENCE [LARGE SCALE GENOMIC DNA]</scope>
    <source>
        <strain evidence="7 8">CC482</strain>
    </source>
</reference>
<dbReference type="EMBL" id="JAUSSU010000002">
    <property type="protein sequence ID" value="MDQ0111798.1"/>
    <property type="molecule type" value="Genomic_DNA"/>
</dbReference>
<evidence type="ECO:0000256" key="2">
    <source>
        <dbReference type="ARBA" id="ARBA00009012"/>
    </source>
</evidence>
<feature type="transmembrane region" description="Helical" evidence="6">
    <location>
        <begin position="34"/>
        <end position="53"/>
    </location>
</feature>
<evidence type="ECO:0000256" key="1">
    <source>
        <dbReference type="ARBA" id="ARBA00004141"/>
    </source>
</evidence>
<feature type="transmembrane region" description="Helical" evidence="6">
    <location>
        <begin position="80"/>
        <end position="98"/>
    </location>
</feature>
<accession>A0ABT9TWT8</accession>
<evidence type="ECO:0000256" key="3">
    <source>
        <dbReference type="ARBA" id="ARBA00022692"/>
    </source>
</evidence>
<keyword evidence="4 6" id="KW-1133">Transmembrane helix</keyword>
<feature type="transmembrane region" description="Helical" evidence="6">
    <location>
        <begin position="233"/>
        <end position="254"/>
    </location>
</feature>
<organism evidence="7 8">
    <name type="scientific">Paenibacillus harenae</name>
    <dbReference type="NCBI Taxonomy" id="306543"/>
    <lineage>
        <taxon>Bacteria</taxon>
        <taxon>Bacillati</taxon>
        <taxon>Bacillota</taxon>
        <taxon>Bacilli</taxon>
        <taxon>Bacillales</taxon>
        <taxon>Paenibacillaceae</taxon>
        <taxon>Paenibacillus</taxon>
    </lineage>
</organism>
<keyword evidence="8" id="KW-1185">Reference proteome</keyword>
<dbReference type="PANTHER" id="PTHR13353">
    <property type="entry name" value="TRANSMEMBRANE PROTEIN 19"/>
    <property type="match status" value="1"/>
</dbReference>
<proteinExistence type="inferred from homology"/>
<evidence type="ECO:0000313" key="8">
    <source>
        <dbReference type="Proteomes" id="UP001229346"/>
    </source>
</evidence>
<feature type="transmembrane region" description="Helical" evidence="6">
    <location>
        <begin position="189"/>
        <end position="213"/>
    </location>
</feature>
<keyword evidence="3 6" id="KW-0812">Transmembrane</keyword>
<comment type="similarity">
    <text evidence="2">Belongs to the TMEM19 family.</text>
</comment>
<dbReference type="Proteomes" id="UP001229346">
    <property type="component" value="Unassembled WGS sequence"/>
</dbReference>
<gene>
    <name evidence="7" type="ORF">J2T15_001231</name>
</gene>
<dbReference type="Pfam" id="PF01940">
    <property type="entry name" value="DUF92"/>
    <property type="match status" value="1"/>
</dbReference>
<name>A0ABT9TWT8_PAEHA</name>